<protein>
    <submittedName>
        <fullName evidence="2">Uncharacterized protein</fullName>
    </submittedName>
</protein>
<feature type="chain" id="PRO_5002979626" evidence="1">
    <location>
        <begin position="23"/>
        <end position="379"/>
    </location>
</feature>
<evidence type="ECO:0000256" key="1">
    <source>
        <dbReference type="SAM" id="SignalP"/>
    </source>
</evidence>
<evidence type="ECO:0000313" key="2">
    <source>
        <dbReference type="EMBL" id="ACU88594.1"/>
    </source>
</evidence>
<dbReference type="HOGENOM" id="CLU_697814_0_0_7"/>
<reference evidence="2 3" key="1">
    <citation type="journal article" date="2009" name="Stand. Genomic Sci.">
        <title>Complete genome sequence of Desulfomicrobium baculatum type strain (X).</title>
        <authorList>
            <person name="Copeland A."/>
            <person name="Spring S."/>
            <person name="Goker M."/>
            <person name="Schneider S."/>
            <person name="Lapidus A."/>
            <person name="Del Rio T.G."/>
            <person name="Tice H."/>
            <person name="Cheng J.F."/>
            <person name="Chen F."/>
            <person name="Nolan M."/>
            <person name="Bruce D."/>
            <person name="Goodwin L."/>
            <person name="Pitluck S."/>
            <person name="Ivanova N."/>
            <person name="Mavrommatis K."/>
            <person name="Ovchinnikova G."/>
            <person name="Pati A."/>
            <person name="Chen A."/>
            <person name="Palaniappan K."/>
            <person name="Land M."/>
            <person name="Hauser L."/>
            <person name="Chang Y.J."/>
            <person name="Jeffries C.C."/>
            <person name="Meincke L."/>
            <person name="Sims D."/>
            <person name="Brettin T."/>
            <person name="Detter J.C."/>
            <person name="Han C."/>
            <person name="Chain P."/>
            <person name="Bristow J."/>
            <person name="Eisen J.A."/>
            <person name="Markowitz V."/>
            <person name="Hugenholtz P."/>
            <person name="Kyrpides N.C."/>
            <person name="Klenk H.P."/>
            <person name="Lucas S."/>
        </authorList>
    </citation>
    <scope>NUCLEOTIDE SEQUENCE [LARGE SCALE GENOMIC DNA]</scope>
    <source>
        <strain evidence="3">DSM 4028 / VKM B-1378 / X</strain>
    </source>
</reference>
<keyword evidence="3" id="KW-1185">Reference proteome</keyword>
<accession>C7LVW5</accession>
<organism evidence="2 3">
    <name type="scientific">Desulfomicrobium baculatum (strain DSM 4028 / VKM B-1378 / X)</name>
    <name type="common">Desulfovibrio baculatus</name>
    <dbReference type="NCBI Taxonomy" id="525897"/>
    <lineage>
        <taxon>Bacteria</taxon>
        <taxon>Pseudomonadati</taxon>
        <taxon>Thermodesulfobacteriota</taxon>
        <taxon>Desulfovibrionia</taxon>
        <taxon>Desulfovibrionales</taxon>
        <taxon>Desulfomicrobiaceae</taxon>
        <taxon>Desulfomicrobium</taxon>
    </lineage>
</organism>
<dbReference type="AlphaFoldDB" id="C7LVW5"/>
<name>C7LVW5_DESBD</name>
<keyword evidence="1" id="KW-0732">Signal</keyword>
<feature type="signal peptide" evidence="1">
    <location>
        <begin position="1"/>
        <end position="22"/>
    </location>
</feature>
<dbReference type="OrthoDB" id="5416239at2"/>
<proteinExistence type="predicted"/>
<dbReference type="eggNOG" id="ENOG5030I8X">
    <property type="taxonomic scope" value="Bacteria"/>
</dbReference>
<sequence>MFMRFICLLGLLVFGTAAAAQATDLKSIPDSLYPDLEYLLTIPSSNSDIAPDQLEKIISFVASSQAETSMSMLDREKASGAFYAFTLRGDLSRVVDYVYNPEIPVYVTMPSSVRDQEWLDPATRDALKLLPKALDRGETLLVRGTEREIITPDANTGGYYSYNQDRAVAVFQGPTGPVLVSVGCQTEPSEIGRKGCVVGEDSDWNYLYSDETGLNKTGLGWVDSYMYNAYSIIVFVSDSSTGTIRVGSFKWLNAGWAKVNMVKQSHIINGIKRFTADFKAVLESSRLPAAQELAAMYRELKSGSVETLRQMVAPYLAAIESSGTLSSSFKNLLASGQYLQNMNQQELVKVLLKEYLKQRLGRDSLIQVALAGQHWTPQP</sequence>
<dbReference type="STRING" id="525897.Dbac_0469"/>
<dbReference type="Proteomes" id="UP000002216">
    <property type="component" value="Chromosome"/>
</dbReference>
<dbReference type="RefSeq" id="WP_012805677.1">
    <property type="nucleotide sequence ID" value="NC_013173.1"/>
</dbReference>
<dbReference type="EMBL" id="CP001629">
    <property type="protein sequence ID" value="ACU88594.1"/>
    <property type="molecule type" value="Genomic_DNA"/>
</dbReference>
<gene>
    <name evidence="2" type="ordered locus">Dbac_0469</name>
</gene>
<evidence type="ECO:0000313" key="3">
    <source>
        <dbReference type="Proteomes" id="UP000002216"/>
    </source>
</evidence>
<dbReference type="KEGG" id="dba:Dbac_0469"/>